<dbReference type="GO" id="GO:0016567">
    <property type="term" value="P:protein ubiquitination"/>
    <property type="evidence" value="ECO:0007669"/>
    <property type="project" value="TreeGrafter"/>
</dbReference>
<evidence type="ECO:0000259" key="11">
    <source>
        <dbReference type="Pfam" id="PF12906"/>
    </source>
</evidence>
<keyword evidence="6" id="KW-0833">Ubl conjugation pathway</keyword>
<name>A0A8X6SGP8_TRICX</name>
<evidence type="ECO:0000313" key="13">
    <source>
        <dbReference type="Proteomes" id="UP000887159"/>
    </source>
</evidence>
<comment type="subcellular location">
    <subcellularLocation>
        <location evidence="1">Membrane</location>
        <topology evidence="1">Multi-pass membrane protein</topology>
    </subcellularLocation>
</comment>
<keyword evidence="13" id="KW-1185">Reference proteome</keyword>
<dbReference type="GO" id="GO:0004842">
    <property type="term" value="F:ubiquitin-protein transferase activity"/>
    <property type="evidence" value="ECO:0007669"/>
    <property type="project" value="TreeGrafter"/>
</dbReference>
<proteinExistence type="predicted"/>
<evidence type="ECO:0000256" key="3">
    <source>
        <dbReference type="ARBA" id="ARBA00022692"/>
    </source>
</evidence>
<dbReference type="Proteomes" id="UP000887159">
    <property type="component" value="Unassembled WGS sequence"/>
</dbReference>
<keyword evidence="2" id="KW-0808">Transferase</keyword>
<dbReference type="GO" id="GO:0016020">
    <property type="term" value="C:membrane"/>
    <property type="evidence" value="ECO:0007669"/>
    <property type="project" value="UniProtKB-SubCell"/>
</dbReference>
<dbReference type="InterPro" id="IPR011016">
    <property type="entry name" value="Znf_RING-CH"/>
</dbReference>
<keyword evidence="9" id="KW-0472">Membrane</keyword>
<dbReference type="InterPro" id="IPR013083">
    <property type="entry name" value="Znf_RING/FYVE/PHD"/>
</dbReference>
<evidence type="ECO:0000256" key="1">
    <source>
        <dbReference type="ARBA" id="ARBA00004141"/>
    </source>
</evidence>
<comment type="caution">
    <text evidence="12">The sequence shown here is derived from an EMBL/GenBank/DDBJ whole genome shotgun (WGS) entry which is preliminary data.</text>
</comment>
<dbReference type="AlphaFoldDB" id="A0A8X6SGP8"/>
<dbReference type="Pfam" id="PF12906">
    <property type="entry name" value="RINGv"/>
    <property type="match status" value="1"/>
</dbReference>
<organism evidence="12 13">
    <name type="scientific">Trichonephila clavipes</name>
    <name type="common">Golden silk orbweaver</name>
    <name type="synonym">Nephila clavipes</name>
    <dbReference type="NCBI Taxonomy" id="2585209"/>
    <lineage>
        <taxon>Eukaryota</taxon>
        <taxon>Metazoa</taxon>
        <taxon>Ecdysozoa</taxon>
        <taxon>Arthropoda</taxon>
        <taxon>Chelicerata</taxon>
        <taxon>Arachnida</taxon>
        <taxon>Araneae</taxon>
        <taxon>Araneomorphae</taxon>
        <taxon>Entelegynae</taxon>
        <taxon>Araneoidea</taxon>
        <taxon>Nephilidae</taxon>
        <taxon>Trichonephila</taxon>
    </lineage>
</organism>
<evidence type="ECO:0000256" key="2">
    <source>
        <dbReference type="ARBA" id="ARBA00022679"/>
    </source>
</evidence>
<keyword evidence="4" id="KW-0479">Metal-binding</keyword>
<feature type="compositionally biased region" description="Polar residues" evidence="10">
    <location>
        <begin position="1"/>
        <end position="11"/>
    </location>
</feature>
<keyword evidence="5" id="KW-0863">Zinc-finger</keyword>
<accession>A0A8X6SGP8</accession>
<sequence length="136" mass="15062">MAAVNNDSENISKPVERRTFDLPPSEIHIQKTSEKCANSSQVESNTTQSAACVITPPNIHISHMYVYNFTPDQKGRNSSTYDTPVKSSKYQSPAASSGPICRICHEGDGKEDLVSPCRCTGKFDKLLKTTFDQKNY</sequence>
<dbReference type="PANTHER" id="PTHR46065:SF3">
    <property type="entry name" value="FI20425P1"/>
    <property type="match status" value="1"/>
</dbReference>
<feature type="region of interest" description="Disordered" evidence="10">
    <location>
        <begin position="1"/>
        <end position="25"/>
    </location>
</feature>
<evidence type="ECO:0000256" key="4">
    <source>
        <dbReference type="ARBA" id="ARBA00022723"/>
    </source>
</evidence>
<reference evidence="12" key="1">
    <citation type="submission" date="2020-08" db="EMBL/GenBank/DDBJ databases">
        <title>Multicomponent nature underlies the extraordinary mechanical properties of spider dragline silk.</title>
        <authorList>
            <person name="Kono N."/>
            <person name="Nakamura H."/>
            <person name="Mori M."/>
            <person name="Yoshida Y."/>
            <person name="Ohtoshi R."/>
            <person name="Malay A.D."/>
            <person name="Moran D.A.P."/>
            <person name="Tomita M."/>
            <person name="Numata K."/>
            <person name="Arakawa K."/>
        </authorList>
    </citation>
    <scope>NUCLEOTIDE SEQUENCE</scope>
</reference>
<evidence type="ECO:0000256" key="6">
    <source>
        <dbReference type="ARBA" id="ARBA00022786"/>
    </source>
</evidence>
<dbReference type="EMBL" id="BMAU01021284">
    <property type="protein sequence ID" value="GFY08892.1"/>
    <property type="molecule type" value="Genomic_DNA"/>
</dbReference>
<feature type="domain" description="RING-CH-type" evidence="11">
    <location>
        <begin position="101"/>
        <end position="123"/>
    </location>
</feature>
<dbReference type="GO" id="GO:0008270">
    <property type="term" value="F:zinc ion binding"/>
    <property type="evidence" value="ECO:0007669"/>
    <property type="project" value="UniProtKB-KW"/>
</dbReference>
<evidence type="ECO:0000256" key="7">
    <source>
        <dbReference type="ARBA" id="ARBA00022833"/>
    </source>
</evidence>
<evidence type="ECO:0000256" key="10">
    <source>
        <dbReference type="SAM" id="MobiDB-lite"/>
    </source>
</evidence>
<evidence type="ECO:0000313" key="12">
    <source>
        <dbReference type="EMBL" id="GFY08892.1"/>
    </source>
</evidence>
<keyword evidence="3" id="KW-0812">Transmembrane</keyword>
<dbReference type="PANTHER" id="PTHR46065">
    <property type="entry name" value="E3 UBIQUITIN-PROTEIN LIGASE MARCH 2/3 FAMILY MEMBER"/>
    <property type="match status" value="1"/>
</dbReference>
<feature type="compositionally biased region" description="Polar residues" evidence="10">
    <location>
        <begin position="76"/>
        <end position="95"/>
    </location>
</feature>
<keyword evidence="7" id="KW-0862">Zinc</keyword>
<keyword evidence="8" id="KW-1133">Transmembrane helix</keyword>
<protein>
    <submittedName>
        <fullName evidence="12">E3 ubiquitin-protein ligase MARCH3</fullName>
    </submittedName>
</protein>
<evidence type="ECO:0000256" key="5">
    <source>
        <dbReference type="ARBA" id="ARBA00022771"/>
    </source>
</evidence>
<dbReference type="Gene3D" id="3.30.40.10">
    <property type="entry name" value="Zinc/RING finger domain, C3HC4 (zinc finger)"/>
    <property type="match status" value="1"/>
</dbReference>
<gene>
    <name evidence="12" type="primary">3-Mar</name>
    <name evidence="12" type="ORF">TNCV_4660841</name>
</gene>
<evidence type="ECO:0000256" key="8">
    <source>
        <dbReference type="ARBA" id="ARBA00022989"/>
    </source>
</evidence>
<evidence type="ECO:0000256" key="9">
    <source>
        <dbReference type="ARBA" id="ARBA00023136"/>
    </source>
</evidence>
<feature type="region of interest" description="Disordered" evidence="10">
    <location>
        <begin position="72"/>
        <end position="98"/>
    </location>
</feature>